<dbReference type="Proteomes" id="UP000254259">
    <property type="component" value="Chromosome CBM2636"/>
</dbReference>
<gene>
    <name evidence="3" type="ORF">CBM2636_11038</name>
</gene>
<evidence type="ECO:0000256" key="1">
    <source>
        <dbReference type="SAM" id="Phobius"/>
    </source>
</evidence>
<dbReference type="Pfam" id="PF01575">
    <property type="entry name" value="MaoC_dehydratas"/>
    <property type="match status" value="1"/>
</dbReference>
<dbReference type="PANTHER" id="PTHR43664:SF1">
    <property type="entry name" value="BETA-METHYLMALYL-COA DEHYDRATASE"/>
    <property type="match status" value="1"/>
</dbReference>
<evidence type="ECO:0000313" key="3">
    <source>
        <dbReference type="EMBL" id="SPD64022.1"/>
    </source>
</evidence>
<dbReference type="CDD" id="cd03454">
    <property type="entry name" value="YdeM"/>
    <property type="match status" value="1"/>
</dbReference>
<keyword evidence="1" id="KW-0812">Transmembrane</keyword>
<keyword evidence="1" id="KW-1133">Transmembrane helix</keyword>
<proteinExistence type="predicted"/>
<feature type="transmembrane region" description="Helical" evidence="1">
    <location>
        <begin position="48"/>
        <end position="68"/>
    </location>
</feature>
<sequence length="147" mass="16321">MLYFEDVEVGSRRELGSYLVTEEEILNFARQYDPQPFHIDKEAAANSIYGGLISSGWMTCSIMMRLLVLSTTGKSASMGSPGVDEIRWLKPVYAGDTLTVVLNVLDSRPSQSKPDRGVVHTQWEATNQRGELVCTVKGMGMYGRRPA</sequence>
<dbReference type="SUPFAM" id="SSF54637">
    <property type="entry name" value="Thioesterase/thiol ester dehydrase-isomerase"/>
    <property type="match status" value="1"/>
</dbReference>
<reference evidence="3 4" key="1">
    <citation type="submission" date="2018-01" db="EMBL/GenBank/DDBJ databases">
        <authorList>
            <person name="Clerissi C."/>
        </authorList>
    </citation>
    <scope>NUCLEOTIDE SEQUENCE [LARGE SCALE GENOMIC DNA]</scope>
    <source>
        <strain evidence="3">Cupriavidus taiwanensis SWF 66322</strain>
    </source>
</reference>
<feature type="domain" description="MaoC-like" evidence="2">
    <location>
        <begin position="18"/>
        <end position="111"/>
    </location>
</feature>
<dbReference type="AlphaFoldDB" id="A0A9Q7XRA9"/>
<organism evidence="3 4">
    <name type="scientific">Cupriavidus taiwanensis</name>
    <dbReference type="NCBI Taxonomy" id="164546"/>
    <lineage>
        <taxon>Bacteria</taxon>
        <taxon>Pseudomonadati</taxon>
        <taxon>Pseudomonadota</taxon>
        <taxon>Betaproteobacteria</taxon>
        <taxon>Burkholderiales</taxon>
        <taxon>Burkholderiaceae</taxon>
        <taxon>Cupriavidus</taxon>
    </lineage>
</organism>
<dbReference type="InterPro" id="IPR052342">
    <property type="entry name" value="MCH/BMMD"/>
</dbReference>
<dbReference type="PANTHER" id="PTHR43664">
    <property type="entry name" value="MONOAMINE OXIDASE-RELATED"/>
    <property type="match status" value="1"/>
</dbReference>
<dbReference type="RefSeq" id="WP_115708788.1">
    <property type="nucleotide sequence ID" value="NZ_LT984813.1"/>
</dbReference>
<dbReference type="InterPro" id="IPR002539">
    <property type="entry name" value="MaoC-like_dom"/>
</dbReference>
<dbReference type="InterPro" id="IPR029069">
    <property type="entry name" value="HotDog_dom_sf"/>
</dbReference>
<dbReference type="EMBL" id="LT984813">
    <property type="protein sequence ID" value="SPD64022.1"/>
    <property type="molecule type" value="Genomic_DNA"/>
</dbReference>
<keyword evidence="1" id="KW-0472">Membrane</keyword>
<accession>A0A9Q7XRA9</accession>
<name>A0A9Q7XRA9_9BURK</name>
<evidence type="ECO:0000259" key="2">
    <source>
        <dbReference type="Pfam" id="PF01575"/>
    </source>
</evidence>
<evidence type="ECO:0000313" key="4">
    <source>
        <dbReference type="Proteomes" id="UP000254259"/>
    </source>
</evidence>
<dbReference type="Gene3D" id="3.10.129.10">
    <property type="entry name" value="Hotdog Thioesterase"/>
    <property type="match status" value="1"/>
</dbReference>
<protein>
    <submittedName>
        <fullName evidence="3">Dehydratase, MaoC-like domain</fullName>
    </submittedName>
</protein>